<keyword evidence="4" id="KW-1185">Reference proteome</keyword>
<proteinExistence type="inferred from homology"/>
<dbReference type="AlphaFoldDB" id="A0A084JKG7"/>
<dbReference type="EMBL" id="JPME01000018">
    <property type="protein sequence ID" value="KEZ89451.1"/>
    <property type="molecule type" value="Genomic_DNA"/>
</dbReference>
<dbReference type="Gene3D" id="3.75.10.10">
    <property type="entry name" value="L-arginine/glycine Amidinotransferase, Chain A"/>
    <property type="match status" value="1"/>
</dbReference>
<gene>
    <name evidence="3" type="ORF">IO98_15900</name>
</gene>
<dbReference type="InterPro" id="IPR033195">
    <property type="entry name" value="AmidinoTrfase"/>
</dbReference>
<reference evidence="3 4" key="1">
    <citation type="submission" date="2014-07" db="EMBL/GenBank/DDBJ databases">
        <title>Draft genome of Clostridium celerecrescens 152B isolated from sediments associated with methane hydrate from Krishna Godavari basin.</title>
        <authorList>
            <person name="Honkalas V.S."/>
            <person name="Dabir A.P."/>
            <person name="Arora P."/>
            <person name="Dhakephalkar P.K."/>
        </authorList>
    </citation>
    <scope>NUCLEOTIDE SEQUENCE [LARGE SCALE GENOMIC DNA]</scope>
    <source>
        <strain evidence="3 4">152B</strain>
    </source>
</reference>
<protein>
    <submittedName>
        <fullName evidence="3">Amidinotransferase</fullName>
    </submittedName>
</protein>
<dbReference type="Pfam" id="PF02274">
    <property type="entry name" value="ADI"/>
    <property type="match status" value="1"/>
</dbReference>
<dbReference type="PANTHER" id="PTHR10488">
    <property type="entry name" value="GLYCINE AMIDINOTRANSFERASE, MITOCHONDRIAL"/>
    <property type="match status" value="1"/>
</dbReference>
<evidence type="ECO:0000313" key="4">
    <source>
        <dbReference type="Proteomes" id="UP000028525"/>
    </source>
</evidence>
<dbReference type="PANTHER" id="PTHR10488:SF1">
    <property type="entry name" value="GLYCINE AMIDINOTRANSFERASE, MITOCHONDRIAL"/>
    <property type="match status" value="1"/>
</dbReference>
<evidence type="ECO:0000256" key="1">
    <source>
        <dbReference type="ARBA" id="ARBA00006943"/>
    </source>
</evidence>
<name>A0A084JKG7_9FIRM</name>
<dbReference type="SUPFAM" id="SSF55909">
    <property type="entry name" value="Pentein"/>
    <property type="match status" value="1"/>
</dbReference>
<dbReference type="GO" id="GO:0015067">
    <property type="term" value="F:amidinotransferase activity"/>
    <property type="evidence" value="ECO:0007669"/>
    <property type="project" value="InterPro"/>
</dbReference>
<organism evidence="3 4">
    <name type="scientific">Lacrimispora celerecrescens</name>
    <dbReference type="NCBI Taxonomy" id="29354"/>
    <lineage>
        <taxon>Bacteria</taxon>
        <taxon>Bacillati</taxon>
        <taxon>Bacillota</taxon>
        <taxon>Clostridia</taxon>
        <taxon>Lachnospirales</taxon>
        <taxon>Lachnospiraceae</taxon>
        <taxon>Lacrimispora</taxon>
    </lineage>
</organism>
<evidence type="ECO:0000256" key="2">
    <source>
        <dbReference type="ARBA" id="ARBA00022679"/>
    </source>
</evidence>
<dbReference type="STRING" id="29354.IO98_15900"/>
<comment type="similarity">
    <text evidence="1">Belongs to the amidinotransferase family.</text>
</comment>
<comment type="caution">
    <text evidence="3">The sequence shown here is derived from an EMBL/GenBank/DDBJ whole genome shotgun (WGS) entry which is preliminary data.</text>
</comment>
<dbReference type="RefSeq" id="WP_038282678.1">
    <property type="nucleotide sequence ID" value="NZ_JPME01000018.1"/>
</dbReference>
<accession>A0A084JKG7</accession>
<keyword evidence="2 3" id="KW-0808">Transferase</keyword>
<dbReference type="OrthoDB" id="9807502at2"/>
<dbReference type="Proteomes" id="UP000028525">
    <property type="component" value="Unassembled WGS sequence"/>
</dbReference>
<evidence type="ECO:0000313" key="3">
    <source>
        <dbReference type="EMBL" id="KEZ89451.1"/>
    </source>
</evidence>
<sequence>METNRIKVKSEFAPLKKVVLTQSEFIFPARDENFKDDAFLSKESLSLLDGVDTAAKNYKEVFPERQRKWENERENLKKVLEKYGVEVVRPRLLTDYEKESGREFGSCNFFVRDPFFTVGPSIIEGSLRFFHRRNEVLPIRNILVNEAYSTGAFYVSVPRPDSSEGIDAEQGPFLEGGDVLVLDKTVFVGNSGLASNHNGYLWLQSFLSHFGYEVIEVPLKQDVLHLDCALSLVRDGLMIICEEALINGIPKALKDWDKISVPYKDIAYLAVNGLPVNESTYILDPQFEYIAEQLKTRGITVEYIDFEISRSLGGSFRCSTQPLVRV</sequence>